<keyword evidence="3" id="KW-1185">Reference proteome</keyword>
<proteinExistence type="predicted"/>
<dbReference type="EMBL" id="JAGTJR010000004">
    <property type="protein sequence ID" value="KAH7061433.1"/>
    <property type="molecule type" value="Genomic_DNA"/>
</dbReference>
<organism evidence="2 3">
    <name type="scientific">Macrophomina phaseolina</name>
    <dbReference type="NCBI Taxonomy" id="35725"/>
    <lineage>
        <taxon>Eukaryota</taxon>
        <taxon>Fungi</taxon>
        <taxon>Dikarya</taxon>
        <taxon>Ascomycota</taxon>
        <taxon>Pezizomycotina</taxon>
        <taxon>Dothideomycetes</taxon>
        <taxon>Dothideomycetes incertae sedis</taxon>
        <taxon>Botryosphaeriales</taxon>
        <taxon>Botryosphaeriaceae</taxon>
        <taxon>Macrophomina</taxon>
    </lineage>
</organism>
<gene>
    <name evidence="2" type="ORF">B0J12DRAFT_294666</name>
</gene>
<keyword evidence="1" id="KW-0812">Transmembrane</keyword>
<keyword evidence="1" id="KW-0472">Membrane</keyword>
<sequence>MPRVLGRCGAKRGRQLTIETHSLVIRRLSLLSIQSTPRNSPPPLSFLAIARKGPVEEKVTMICCALSSSHAVSLLPRSVPHILPLFVGALSLVALLLLCCSPSIFCLLYPLSSFCPIDRPWGIGPWPPHTATGSIGTVQRGLTFTIESPALCSGRIVRDIFILPRRRTSDGACILTHDSLTTGLSAPDLWESWTPRRRRQDEGSVPRALLECLIRTAGNEKKKKEFSPLPFYAAVRT</sequence>
<accession>A0ABQ8GRX4</accession>
<comment type="caution">
    <text evidence="2">The sequence shown here is derived from an EMBL/GenBank/DDBJ whole genome shotgun (WGS) entry which is preliminary data.</text>
</comment>
<evidence type="ECO:0000313" key="2">
    <source>
        <dbReference type="EMBL" id="KAH7061433.1"/>
    </source>
</evidence>
<dbReference type="Proteomes" id="UP000774617">
    <property type="component" value="Unassembled WGS sequence"/>
</dbReference>
<feature type="transmembrane region" description="Helical" evidence="1">
    <location>
        <begin position="82"/>
        <end position="109"/>
    </location>
</feature>
<name>A0ABQ8GRX4_9PEZI</name>
<keyword evidence="1" id="KW-1133">Transmembrane helix</keyword>
<reference evidence="2 3" key="1">
    <citation type="journal article" date="2021" name="Nat. Commun.">
        <title>Genetic determinants of endophytism in the Arabidopsis root mycobiome.</title>
        <authorList>
            <person name="Mesny F."/>
            <person name="Miyauchi S."/>
            <person name="Thiergart T."/>
            <person name="Pickel B."/>
            <person name="Atanasova L."/>
            <person name="Karlsson M."/>
            <person name="Huettel B."/>
            <person name="Barry K.W."/>
            <person name="Haridas S."/>
            <person name="Chen C."/>
            <person name="Bauer D."/>
            <person name="Andreopoulos W."/>
            <person name="Pangilinan J."/>
            <person name="LaButti K."/>
            <person name="Riley R."/>
            <person name="Lipzen A."/>
            <person name="Clum A."/>
            <person name="Drula E."/>
            <person name="Henrissat B."/>
            <person name="Kohler A."/>
            <person name="Grigoriev I.V."/>
            <person name="Martin F.M."/>
            <person name="Hacquard S."/>
        </authorList>
    </citation>
    <scope>NUCLEOTIDE SEQUENCE [LARGE SCALE GENOMIC DNA]</scope>
    <source>
        <strain evidence="2 3">MPI-SDFR-AT-0080</strain>
    </source>
</reference>
<evidence type="ECO:0000313" key="3">
    <source>
        <dbReference type="Proteomes" id="UP000774617"/>
    </source>
</evidence>
<protein>
    <submittedName>
        <fullName evidence="2">Uncharacterized protein</fullName>
    </submittedName>
</protein>
<evidence type="ECO:0000256" key="1">
    <source>
        <dbReference type="SAM" id="Phobius"/>
    </source>
</evidence>